<feature type="transmembrane region" description="Helical" evidence="6">
    <location>
        <begin position="278"/>
        <end position="296"/>
    </location>
</feature>
<evidence type="ECO:0000256" key="2">
    <source>
        <dbReference type="ARBA" id="ARBA00022475"/>
    </source>
</evidence>
<dbReference type="AlphaFoldDB" id="A0A1Y2SAJ1"/>
<dbReference type="GO" id="GO:0005886">
    <property type="term" value="C:plasma membrane"/>
    <property type="evidence" value="ECO:0007669"/>
    <property type="project" value="UniProtKB-SubCell"/>
</dbReference>
<evidence type="ECO:0000256" key="3">
    <source>
        <dbReference type="ARBA" id="ARBA00022692"/>
    </source>
</evidence>
<evidence type="ECO:0000256" key="5">
    <source>
        <dbReference type="ARBA" id="ARBA00023136"/>
    </source>
</evidence>
<dbReference type="Proteomes" id="UP000194350">
    <property type="component" value="Unassembled WGS sequence"/>
</dbReference>
<evidence type="ECO:0000313" key="8">
    <source>
        <dbReference type="Proteomes" id="UP000194350"/>
    </source>
</evidence>
<dbReference type="GO" id="GO:0042960">
    <property type="term" value="F:antimonite secondary active transmembrane transporter activity"/>
    <property type="evidence" value="ECO:0007669"/>
    <property type="project" value="TreeGrafter"/>
</dbReference>
<feature type="transmembrane region" description="Helical" evidence="6">
    <location>
        <begin position="93"/>
        <end position="110"/>
    </location>
</feature>
<organism evidence="7 8">
    <name type="scientific">Xenorhabdus vietnamensis</name>
    <dbReference type="NCBI Taxonomy" id="351656"/>
    <lineage>
        <taxon>Bacteria</taxon>
        <taxon>Pseudomonadati</taxon>
        <taxon>Pseudomonadota</taxon>
        <taxon>Gammaproteobacteria</taxon>
        <taxon>Enterobacterales</taxon>
        <taxon>Morganellaceae</taxon>
        <taxon>Xenorhabdus</taxon>
    </lineage>
</organism>
<keyword evidence="2" id="KW-1003">Cell membrane</keyword>
<comment type="function">
    <text evidence="6">Involved in arsenical resistance. Thought to form the channel of an arsenite pump.</text>
</comment>
<evidence type="ECO:0000256" key="6">
    <source>
        <dbReference type="RuleBase" id="RU004993"/>
    </source>
</evidence>
<comment type="similarity">
    <text evidence="6">Belongs to the ArsB family.</text>
</comment>
<sequence>MWLAGAIFVLTLILVIWQPKGLGIGWSATMGAILALITGVVQIGDIPVVWQIVWNATATFIAVIIISLLLDESGFFAWAALHVARWGKGKGRWLFTYIILLGASVAALFANDGAALILTPIVIAMLLALGFSRGTTLAFVMAAGFIADTASLPLIVSNLVNIVSADFFHIGFHNYASVMIPVDIAAIISTLVMLHLFFRKDIPATYDITKLKVPREVIRDERTFKTGWVVLILLLIGFFALEPLGVPVSFVAAIAAIILCLVARRGHVINTRKVLKGAPWQIVFFSLGMYLMVYGLRNASLTDILSAILNTFAEHGIWVATLSTGFLTAILSSVMNNLPTVLIGSLSIDASTATGVLKDAMIYANIIGSDLGPKITPIGSLATLLWLHVLSQKNITISWGYYFRVGVIMTLPVLFVTLIALAIRLSF</sequence>
<keyword evidence="5 6" id="KW-0472">Membrane</keyword>
<dbReference type="PANTHER" id="PTHR43302:SF5">
    <property type="entry name" value="TRANSPORTER ARSB-RELATED"/>
    <property type="match status" value="1"/>
</dbReference>
<evidence type="ECO:0000256" key="1">
    <source>
        <dbReference type="ARBA" id="ARBA00004651"/>
    </source>
</evidence>
<dbReference type="GO" id="GO:0008490">
    <property type="term" value="F:arsenite secondary active transmembrane transporter activity"/>
    <property type="evidence" value="ECO:0007669"/>
    <property type="project" value="TreeGrafter"/>
</dbReference>
<keyword evidence="3 6" id="KW-0812">Transmembrane</keyword>
<dbReference type="PANTHER" id="PTHR43302">
    <property type="entry name" value="TRANSPORTER ARSB-RELATED"/>
    <property type="match status" value="1"/>
</dbReference>
<dbReference type="NCBIfam" id="TIGR00935">
    <property type="entry name" value="2a45"/>
    <property type="match status" value="1"/>
</dbReference>
<feature type="transmembrane region" description="Helical" evidence="6">
    <location>
        <begin position="178"/>
        <end position="198"/>
    </location>
</feature>
<dbReference type="NCBIfam" id="NF011980">
    <property type="entry name" value="PRK15445.1"/>
    <property type="match status" value="1"/>
</dbReference>
<keyword evidence="6" id="KW-0059">Arsenical resistance</keyword>
<dbReference type="RefSeq" id="WP_086109657.1">
    <property type="nucleotide sequence ID" value="NZ_CAWNGD010000035.1"/>
</dbReference>
<comment type="caution">
    <text evidence="6">Lacks conserved residue(s) required for the propagation of feature annotation.</text>
</comment>
<dbReference type="GO" id="GO:0046685">
    <property type="term" value="P:response to arsenic-containing substance"/>
    <property type="evidence" value="ECO:0007669"/>
    <property type="project" value="UniProtKB-KW"/>
</dbReference>
<keyword evidence="6" id="KW-0813">Transport</keyword>
<protein>
    <recommendedName>
        <fullName evidence="6">Arsenical pump membrane protein</fullName>
    </recommendedName>
</protein>
<dbReference type="InterPro" id="IPR000802">
    <property type="entry name" value="Arsenical_pump_ArsB"/>
</dbReference>
<accession>A0A1Y2SAJ1</accession>
<keyword evidence="4 6" id="KW-1133">Transmembrane helix</keyword>
<feature type="transmembrane region" description="Helical" evidence="6">
    <location>
        <begin position="247"/>
        <end position="266"/>
    </location>
</feature>
<feature type="transmembrane region" description="Helical" evidence="6">
    <location>
        <begin position="59"/>
        <end position="81"/>
    </location>
</feature>
<feature type="transmembrane region" description="Helical" evidence="6">
    <location>
        <begin position="401"/>
        <end position="423"/>
    </location>
</feature>
<dbReference type="OrthoDB" id="9774335at2"/>
<name>A0A1Y2SAJ1_9GAMM</name>
<comment type="subcellular location">
    <subcellularLocation>
        <location evidence="1 6">Cell membrane</location>
        <topology evidence="1 6">Multi-pass membrane protein</topology>
    </subcellularLocation>
</comment>
<dbReference type="Pfam" id="PF02040">
    <property type="entry name" value="ArsB"/>
    <property type="match status" value="1"/>
</dbReference>
<dbReference type="PRINTS" id="PR00758">
    <property type="entry name" value="ARSENICPUMP"/>
</dbReference>
<feature type="transmembrane region" description="Helical" evidence="6">
    <location>
        <begin position="316"/>
        <end position="335"/>
    </location>
</feature>
<keyword evidence="8" id="KW-1185">Reference proteome</keyword>
<reference evidence="7 8" key="1">
    <citation type="submission" date="2016-10" db="EMBL/GenBank/DDBJ databases">
        <title>Systematic genetic and metabolomic analysis of Xenorhabdus and Photorhabdus spp., highlights the requirements for a dual symbiotic and pathogenic life style.</title>
        <authorList>
            <person name="Tobias N.J."/>
            <person name="Wolff H."/>
            <person name="Djahanschiri B."/>
            <person name="Pidot S.J."/>
            <person name="Stinear T.P."/>
            <person name="Ebersberger I."/>
            <person name="Bode H.B."/>
        </authorList>
    </citation>
    <scope>NUCLEOTIDE SEQUENCE [LARGE SCALE GENOMIC DNA]</scope>
    <source>
        <strain evidence="7 8">DSM 22392</strain>
    </source>
</reference>
<dbReference type="STRING" id="351656.Xvie_02558"/>
<feature type="transmembrane region" description="Helical" evidence="6">
    <location>
        <begin position="116"/>
        <end position="140"/>
    </location>
</feature>
<gene>
    <name evidence="7" type="ORF">Xvie_02558</name>
</gene>
<dbReference type="EMBL" id="MUBJ01000013">
    <property type="protein sequence ID" value="OTA15704.1"/>
    <property type="molecule type" value="Genomic_DNA"/>
</dbReference>
<comment type="caution">
    <text evidence="7">The sequence shown here is derived from an EMBL/GenBank/DDBJ whole genome shotgun (WGS) entry which is preliminary data.</text>
</comment>
<dbReference type="CDD" id="cd01118">
    <property type="entry name" value="ArsB_permease"/>
    <property type="match status" value="1"/>
</dbReference>
<proteinExistence type="inferred from homology"/>
<evidence type="ECO:0000256" key="4">
    <source>
        <dbReference type="ARBA" id="ARBA00022989"/>
    </source>
</evidence>
<evidence type="ECO:0000313" key="7">
    <source>
        <dbReference type="EMBL" id="OTA15704.1"/>
    </source>
</evidence>
<feature type="transmembrane region" description="Helical" evidence="6">
    <location>
        <begin position="224"/>
        <end position="241"/>
    </location>
</feature>